<keyword evidence="1" id="KW-0812">Transmembrane</keyword>
<gene>
    <name evidence="2" type="ORF">Tco_0802286</name>
</gene>
<feature type="transmembrane region" description="Helical" evidence="1">
    <location>
        <begin position="17"/>
        <end position="35"/>
    </location>
</feature>
<comment type="caution">
    <text evidence="2">The sequence shown here is derived from an EMBL/GenBank/DDBJ whole genome shotgun (WGS) entry which is preliminary data.</text>
</comment>
<keyword evidence="1" id="KW-0472">Membrane</keyword>
<keyword evidence="1" id="KW-1133">Transmembrane helix</keyword>
<dbReference type="EMBL" id="BQNB010011799">
    <property type="protein sequence ID" value="GJS95318.1"/>
    <property type="molecule type" value="Genomic_DNA"/>
</dbReference>
<evidence type="ECO:0000313" key="2">
    <source>
        <dbReference type="EMBL" id="GJS95318.1"/>
    </source>
</evidence>
<reference evidence="2" key="1">
    <citation type="journal article" date="2022" name="Int. J. Mol. Sci.">
        <title>Draft Genome of Tanacetum Coccineum: Genomic Comparison of Closely Related Tanacetum-Family Plants.</title>
        <authorList>
            <person name="Yamashiro T."/>
            <person name="Shiraishi A."/>
            <person name="Nakayama K."/>
            <person name="Satake H."/>
        </authorList>
    </citation>
    <scope>NUCLEOTIDE SEQUENCE</scope>
</reference>
<sequence>MDGETSSGDINNLAPKLVLMIFLNAKAASVYLLMYDDMIQYVISFRAATKRRVLACTAFDYAICHKMLEAVEHEHTQQFFGCYEKEGILKFYDICWKIFNALNSLELKSLEEPI</sequence>
<protein>
    <submittedName>
        <fullName evidence="2">Uncharacterized protein</fullName>
    </submittedName>
</protein>
<reference evidence="2" key="2">
    <citation type="submission" date="2022-01" db="EMBL/GenBank/DDBJ databases">
        <authorList>
            <person name="Yamashiro T."/>
            <person name="Shiraishi A."/>
            <person name="Satake H."/>
            <person name="Nakayama K."/>
        </authorList>
    </citation>
    <scope>NUCLEOTIDE SEQUENCE</scope>
</reference>
<proteinExistence type="predicted"/>
<name>A0ABQ5A2N6_9ASTR</name>
<organism evidence="2 3">
    <name type="scientific">Tanacetum coccineum</name>
    <dbReference type="NCBI Taxonomy" id="301880"/>
    <lineage>
        <taxon>Eukaryota</taxon>
        <taxon>Viridiplantae</taxon>
        <taxon>Streptophyta</taxon>
        <taxon>Embryophyta</taxon>
        <taxon>Tracheophyta</taxon>
        <taxon>Spermatophyta</taxon>
        <taxon>Magnoliopsida</taxon>
        <taxon>eudicotyledons</taxon>
        <taxon>Gunneridae</taxon>
        <taxon>Pentapetalae</taxon>
        <taxon>asterids</taxon>
        <taxon>campanulids</taxon>
        <taxon>Asterales</taxon>
        <taxon>Asteraceae</taxon>
        <taxon>Asteroideae</taxon>
        <taxon>Anthemideae</taxon>
        <taxon>Anthemidinae</taxon>
        <taxon>Tanacetum</taxon>
    </lineage>
</organism>
<evidence type="ECO:0000256" key="1">
    <source>
        <dbReference type="SAM" id="Phobius"/>
    </source>
</evidence>
<accession>A0ABQ5A2N6</accession>
<keyword evidence="3" id="KW-1185">Reference proteome</keyword>
<evidence type="ECO:0000313" key="3">
    <source>
        <dbReference type="Proteomes" id="UP001151760"/>
    </source>
</evidence>
<dbReference type="Proteomes" id="UP001151760">
    <property type="component" value="Unassembled WGS sequence"/>
</dbReference>